<feature type="transmembrane region" description="Helical" evidence="2">
    <location>
        <begin position="95"/>
        <end position="117"/>
    </location>
</feature>
<feature type="domain" description="GGDEF" evidence="4">
    <location>
        <begin position="435"/>
        <end position="575"/>
    </location>
</feature>
<feature type="region of interest" description="Disordered" evidence="1">
    <location>
        <begin position="1"/>
        <end position="26"/>
    </location>
</feature>
<feature type="transmembrane region" description="Helical" evidence="2">
    <location>
        <begin position="62"/>
        <end position="83"/>
    </location>
</feature>
<dbReference type="InterPro" id="IPR050706">
    <property type="entry name" value="Cyclic-di-GMP_PDE-like"/>
</dbReference>
<dbReference type="PROSITE" id="PS50887">
    <property type="entry name" value="GGDEF"/>
    <property type="match status" value="1"/>
</dbReference>
<dbReference type="PROSITE" id="PS50883">
    <property type="entry name" value="EAL"/>
    <property type="match status" value="1"/>
</dbReference>
<dbReference type="EMBL" id="CP110615">
    <property type="protein sequence ID" value="UZJ25295.1"/>
    <property type="molecule type" value="Genomic_DNA"/>
</dbReference>
<protein>
    <submittedName>
        <fullName evidence="5">Bifunctional diguanylate cyclase/phosphodiesterase</fullName>
    </submittedName>
</protein>
<evidence type="ECO:0000259" key="3">
    <source>
        <dbReference type="PROSITE" id="PS50883"/>
    </source>
</evidence>
<keyword evidence="2" id="KW-1133">Transmembrane helix</keyword>
<dbReference type="NCBIfam" id="TIGR00254">
    <property type="entry name" value="GGDEF"/>
    <property type="match status" value="1"/>
</dbReference>
<keyword evidence="2" id="KW-0472">Membrane</keyword>
<evidence type="ECO:0000259" key="4">
    <source>
        <dbReference type="PROSITE" id="PS50887"/>
    </source>
</evidence>
<accession>A0ABY6P0Y1</accession>
<dbReference type="SUPFAM" id="SSF55781">
    <property type="entry name" value="GAF domain-like"/>
    <property type="match status" value="1"/>
</dbReference>
<dbReference type="Pfam" id="PF00563">
    <property type="entry name" value="EAL"/>
    <property type="match status" value="1"/>
</dbReference>
<dbReference type="InterPro" id="IPR043128">
    <property type="entry name" value="Rev_trsase/Diguanyl_cyclase"/>
</dbReference>
<dbReference type="RefSeq" id="WP_265383401.1">
    <property type="nucleotide sequence ID" value="NZ_CP110615.1"/>
</dbReference>
<name>A0ABY6P0Y1_9NOCA</name>
<dbReference type="Gene3D" id="3.20.20.450">
    <property type="entry name" value="EAL domain"/>
    <property type="match status" value="1"/>
</dbReference>
<evidence type="ECO:0000256" key="1">
    <source>
        <dbReference type="SAM" id="MobiDB-lite"/>
    </source>
</evidence>
<reference evidence="5" key="1">
    <citation type="submission" date="2022-10" db="EMBL/GenBank/DDBJ databases">
        <title>Rhodococcus sp.75.</title>
        <authorList>
            <person name="Sun M."/>
        </authorList>
    </citation>
    <scope>NUCLEOTIDE SEQUENCE</scope>
    <source>
        <strain evidence="5">75</strain>
    </source>
</reference>
<dbReference type="Gene3D" id="3.30.70.270">
    <property type="match status" value="1"/>
</dbReference>
<evidence type="ECO:0000256" key="2">
    <source>
        <dbReference type="SAM" id="Phobius"/>
    </source>
</evidence>
<feature type="transmembrane region" description="Helical" evidence="2">
    <location>
        <begin position="224"/>
        <end position="243"/>
    </location>
</feature>
<dbReference type="SUPFAM" id="SSF141868">
    <property type="entry name" value="EAL domain-like"/>
    <property type="match status" value="1"/>
</dbReference>
<dbReference type="SMART" id="SM00267">
    <property type="entry name" value="GGDEF"/>
    <property type="match status" value="1"/>
</dbReference>
<dbReference type="InterPro" id="IPR001633">
    <property type="entry name" value="EAL_dom"/>
</dbReference>
<feature type="transmembrane region" description="Helical" evidence="2">
    <location>
        <begin position="129"/>
        <end position="149"/>
    </location>
</feature>
<feature type="transmembrane region" description="Helical" evidence="2">
    <location>
        <begin position="197"/>
        <end position="218"/>
    </location>
</feature>
<feature type="transmembrane region" description="Helical" evidence="2">
    <location>
        <begin position="161"/>
        <end position="185"/>
    </location>
</feature>
<dbReference type="PANTHER" id="PTHR33121:SF70">
    <property type="entry name" value="SIGNALING PROTEIN YKOW"/>
    <property type="match status" value="1"/>
</dbReference>
<dbReference type="CDD" id="cd01949">
    <property type="entry name" value="GGDEF"/>
    <property type="match status" value="1"/>
</dbReference>
<dbReference type="InterPro" id="IPR029787">
    <property type="entry name" value="Nucleotide_cyclase"/>
</dbReference>
<dbReference type="PANTHER" id="PTHR33121">
    <property type="entry name" value="CYCLIC DI-GMP PHOSPHODIESTERASE PDEF"/>
    <property type="match status" value="1"/>
</dbReference>
<feature type="domain" description="EAL" evidence="3">
    <location>
        <begin position="583"/>
        <end position="836"/>
    </location>
</feature>
<dbReference type="InterPro" id="IPR000160">
    <property type="entry name" value="GGDEF_dom"/>
</dbReference>
<dbReference type="InterPro" id="IPR035919">
    <property type="entry name" value="EAL_sf"/>
</dbReference>
<organism evidence="5 6">
    <name type="scientific">Rhodococcus antarcticus</name>
    <dbReference type="NCBI Taxonomy" id="2987751"/>
    <lineage>
        <taxon>Bacteria</taxon>
        <taxon>Bacillati</taxon>
        <taxon>Actinomycetota</taxon>
        <taxon>Actinomycetes</taxon>
        <taxon>Mycobacteriales</taxon>
        <taxon>Nocardiaceae</taxon>
        <taxon>Rhodococcus</taxon>
    </lineage>
</organism>
<dbReference type="Proteomes" id="UP001164965">
    <property type="component" value="Chromosome"/>
</dbReference>
<proteinExistence type="predicted"/>
<dbReference type="SMART" id="SM00052">
    <property type="entry name" value="EAL"/>
    <property type="match status" value="1"/>
</dbReference>
<gene>
    <name evidence="5" type="ORF">RHODO2019_02090</name>
</gene>
<dbReference type="CDD" id="cd01948">
    <property type="entry name" value="EAL"/>
    <property type="match status" value="1"/>
</dbReference>
<dbReference type="Gene3D" id="3.30.450.40">
    <property type="match status" value="1"/>
</dbReference>
<dbReference type="InterPro" id="IPR029016">
    <property type="entry name" value="GAF-like_dom_sf"/>
</dbReference>
<dbReference type="SUPFAM" id="SSF55073">
    <property type="entry name" value="Nucleotide cyclase"/>
    <property type="match status" value="1"/>
</dbReference>
<sequence length="854" mass="90210">MTQLAAPGANPGEGRAHRSSTPSAVHSPPVRRYVLAGVVIAVVLVALGLVHSEGGSLPQWWAGLPALVAAFGLAEVAALQVEVRRGTVSIPLNELPLGAALLLLPLPVALSASLLVLVGRALWRRQHPVIAAFNLAATSIEIATAYLVVDLLVGRAVPELLAVLCALVLSNVTASINGLGLSLAMGSDRRAGLRSTLSGTLTTMTIVMPLLVVLGAQLVRSGPYGWLLVAGVLLAFAVLYRAYSVLLRERRDVGIVQDISQVVGQSDDVWPRVAELFRQQFNARRAIVRAPDGGPAAVAGDPCSSDADLGRDVLAASTSTRLVTLSGAASPVAAALAARGVAEVLVAPLGVGRGAGSIELHDRQNQLRGFGAGDVRLLDTLARHVSTAVDNHRLLAELRGAAYHDRLTGLSNRLGFVELAASAVASSADLRTASRTCGVVLLDLGALGPVNDALGHLWGDRFVVQAAERVQAAVEEAVGPGPVLGRVEGDVFAVLLLDHPAEECVRLAEVLAARLAPPFPLDELTVEASPAVGVSVVVHSAGQPGPDVEAMLQHADVAVQEARVAGQPVRTYHEGMGLRFLRRFQLVTQFRAALAAGQVTVHYQPKVALPGREVVGSEALMRWTHPEFGPVDPEELVRVLEATGLMDDLTHFVLHDALRRCRTMLDRGLRIAPAVNVSVRNLLSPGFPGMISAALAEHDVPAEMLTLEITETSVMGDAERTLPALRVLHEMGVALSVDDFGTGYSSLSYLRRLPVDEVKIDKSFVARIETDLGDLAVVRAIIDLGRSLGLRVVAEGVETDVVRDLLAEMGCDVVQGYLISRPLDPERFDAWLHTRTVLAPGGVGRAPVSPRLSR</sequence>
<feature type="transmembrane region" description="Helical" evidence="2">
    <location>
        <begin position="33"/>
        <end position="50"/>
    </location>
</feature>
<keyword evidence="2" id="KW-0812">Transmembrane</keyword>
<dbReference type="Pfam" id="PF00990">
    <property type="entry name" value="GGDEF"/>
    <property type="match status" value="1"/>
</dbReference>
<evidence type="ECO:0000313" key="6">
    <source>
        <dbReference type="Proteomes" id="UP001164965"/>
    </source>
</evidence>
<keyword evidence="6" id="KW-1185">Reference proteome</keyword>
<evidence type="ECO:0000313" key="5">
    <source>
        <dbReference type="EMBL" id="UZJ25295.1"/>
    </source>
</evidence>